<dbReference type="InterPro" id="IPR014016">
    <property type="entry name" value="UvrD-like_ATP-bd"/>
</dbReference>
<evidence type="ECO:0000313" key="18">
    <source>
        <dbReference type="Proteomes" id="UP000316714"/>
    </source>
</evidence>
<dbReference type="GO" id="GO:0004527">
    <property type="term" value="F:exonuclease activity"/>
    <property type="evidence" value="ECO:0007669"/>
    <property type="project" value="UniProtKB-KW"/>
</dbReference>
<dbReference type="Pfam" id="PF00580">
    <property type="entry name" value="UvrD-helicase"/>
    <property type="match status" value="1"/>
</dbReference>
<evidence type="ECO:0000256" key="1">
    <source>
        <dbReference type="ARBA" id="ARBA00022722"/>
    </source>
</evidence>
<dbReference type="InterPro" id="IPR014017">
    <property type="entry name" value="DNA_helicase_UvrD-like_C"/>
</dbReference>
<gene>
    <name evidence="17" type="primary">addA</name>
    <name evidence="17" type="ORF">KOR34_26520</name>
</gene>
<feature type="domain" description="UvrD-like helicase C-terminal" evidence="16">
    <location>
        <begin position="465"/>
        <end position="751"/>
    </location>
</feature>
<dbReference type="Gene3D" id="3.40.50.300">
    <property type="entry name" value="P-loop containing nucleotide triphosphate hydrolases"/>
    <property type="match status" value="3"/>
</dbReference>
<dbReference type="Gene3D" id="3.90.320.10">
    <property type="match status" value="1"/>
</dbReference>
<evidence type="ECO:0000256" key="6">
    <source>
        <dbReference type="ARBA" id="ARBA00022839"/>
    </source>
</evidence>
<keyword evidence="1" id="KW-0540">Nuclease</keyword>
<dbReference type="EMBL" id="SIHJ01000001">
    <property type="protein sequence ID" value="TWT37691.1"/>
    <property type="molecule type" value="Genomic_DNA"/>
</dbReference>
<comment type="catalytic activity">
    <reaction evidence="11">
        <text>Couples ATP hydrolysis with the unwinding of duplex DNA by translocating in the 3'-5' direction.</text>
        <dbReference type="EC" id="5.6.2.4"/>
    </reaction>
</comment>
<evidence type="ECO:0000256" key="8">
    <source>
        <dbReference type="ARBA" id="ARBA00023125"/>
    </source>
</evidence>
<dbReference type="GO" id="GO:0000725">
    <property type="term" value="P:recombinational repair"/>
    <property type="evidence" value="ECO:0007669"/>
    <property type="project" value="TreeGrafter"/>
</dbReference>
<keyword evidence="3" id="KW-0227">DNA damage</keyword>
<dbReference type="SUPFAM" id="SSF52980">
    <property type="entry name" value="Restriction endonuclease-like"/>
    <property type="match status" value="1"/>
</dbReference>
<organism evidence="17 18">
    <name type="scientific">Posidoniimonas corsicana</name>
    <dbReference type="NCBI Taxonomy" id="1938618"/>
    <lineage>
        <taxon>Bacteria</taxon>
        <taxon>Pseudomonadati</taxon>
        <taxon>Planctomycetota</taxon>
        <taxon>Planctomycetia</taxon>
        <taxon>Pirellulales</taxon>
        <taxon>Lacipirellulaceae</taxon>
        <taxon>Posidoniimonas</taxon>
    </lineage>
</organism>
<dbReference type="Pfam" id="PF13361">
    <property type="entry name" value="UvrD_C"/>
    <property type="match status" value="2"/>
</dbReference>
<protein>
    <recommendedName>
        <fullName evidence="12">DNA 3'-5' helicase</fullName>
        <ecNumber evidence="12">5.6.2.4</ecNumber>
    </recommendedName>
</protein>
<evidence type="ECO:0000259" key="15">
    <source>
        <dbReference type="PROSITE" id="PS51198"/>
    </source>
</evidence>
<keyword evidence="2 14" id="KW-0547">Nucleotide-binding</keyword>
<evidence type="ECO:0000256" key="12">
    <source>
        <dbReference type="ARBA" id="ARBA00034808"/>
    </source>
</evidence>
<reference evidence="17 18" key="1">
    <citation type="submission" date="2019-02" db="EMBL/GenBank/DDBJ databases">
        <title>Deep-cultivation of Planctomycetes and their phenomic and genomic characterization uncovers novel biology.</title>
        <authorList>
            <person name="Wiegand S."/>
            <person name="Jogler M."/>
            <person name="Boedeker C."/>
            <person name="Pinto D."/>
            <person name="Vollmers J."/>
            <person name="Rivas-Marin E."/>
            <person name="Kohn T."/>
            <person name="Peeters S.H."/>
            <person name="Heuer A."/>
            <person name="Rast P."/>
            <person name="Oberbeckmann S."/>
            <person name="Bunk B."/>
            <person name="Jeske O."/>
            <person name="Meyerdierks A."/>
            <person name="Storesund J.E."/>
            <person name="Kallscheuer N."/>
            <person name="Luecker S."/>
            <person name="Lage O.M."/>
            <person name="Pohl T."/>
            <person name="Merkel B.J."/>
            <person name="Hornburger P."/>
            <person name="Mueller R.-W."/>
            <person name="Bruemmer F."/>
            <person name="Labrenz M."/>
            <person name="Spormann A.M."/>
            <person name="Op Den Camp H."/>
            <person name="Overmann J."/>
            <person name="Amann R."/>
            <person name="Jetten M.S.M."/>
            <person name="Mascher T."/>
            <person name="Medema M.H."/>
            <person name="Devos D.P."/>
            <person name="Kaster A.-K."/>
            <person name="Ovreas L."/>
            <person name="Rohde M."/>
            <person name="Galperin M.Y."/>
            <person name="Jogler C."/>
        </authorList>
    </citation>
    <scope>NUCLEOTIDE SEQUENCE [LARGE SCALE GENOMIC DNA]</scope>
    <source>
        <strain evidence="17 18">KOR34</strain>
    </source>
</reference>
<accession>A0A5C5VHV0</accession>
<dbReference type="EC" id="5.6.2.4" evidence="12"/>
<dbReference type="InterPro" id="IPR011604">
    <property type="entry name" value="PDDEXK-like_dom_sf"/>
</dbReference>
<comment type="caution">
    <text evidence="17">The sequence shown here is derived from an EMBL/GenBank/DDBJ whole genome shotgun (WGS) entry which is preliminary data.</text>
</comment>
<dbReference type="AlphaFoldDB" id="A0A5C5VHV0"/>
<dbReference type="GO" id="GO:0005829">
    <property type="term" value="C:cytosol"/>
    <property type="evidence" value="ECO:0007669"/>
    <property type="project" value="TreeGrafter"/>
</dbReference>
<proteinExistence type="predicted"/>
<evidence type="ECO:0000313" key="17">
    <source>
        <dbReference type="EMBL" id="TWT37691.1"/>
    </source>
</evidence>
<evidence type="ECO:0000256" key="3">
    <source>
        <dbReference type="ARBA" id="ARBA00022763"/>
    </source>
</evidence>
<dbReference type="GO" id="GO:0003677">
    <property type="term" value="F:DNA binding"/>
    <property type="evidence" value="ECO:0007669"/>
    <property type="project" value="UniProtKB-KW"/>
</dbReference>
<keyword evidence="8" id="KW-0238">DNA-binding</keyword>
<evidence type="ECO:0000256" key="13">
    <source>
        <dbReference type="ARBA" id="ARBA00048988"/>
    </source>
</evidence>
<dbReference type="OrthoDB" id="9810135at2"/>
<dbReference type="InterPro" id="IPR038726">
    <property type="entry name" value="PDDEXK_AddAB-type"/>
</dbReference>
<name>A0A5C5VHV0_9BACT</name>
<sequence length="1140" mass="124877">MSVLCYTEEQARAIQTRGVSVALDAGAGCGKTFVLTERFLSQLAPGDDALELHELVAITFTDAAAREMRERVRAKCLERLAAASADEAPHWLRLLRALDGARVSTIHAFCSTLVRNYALELGLDPSFHVLDQAAADVLLSEATDRRLRAMLEDRDADVMTLAADAGFAGLKSRLVPLLEHAGTQPLNDWLTGPPEEMVAAWGRYYEERVAAIERRQLAELPAVEQVRGMIPECTGDAETRSKIAGLDAMLAALQAGDPDVDVERLRELAKVQGVCGKKADWPSADAKKLYGDACKKIRDKIDKLTKWSPGEPHVEAAVMGQRLARVADAVVAEYEQAKRGAAALDFNDLLALTRRLLTEDAFRDVRRRIERSTKLLLVDEFQDTDQAQVDIVSAIAGEALTSGGLFFVGDFKQSIYRFRGAEPTVFRDLQSRTPAEGRLPLSQNFRSQPAVLGFVNALFGPLFGEEYLPLRPARPQVGPTPAVQLLWTEVPPDTKAEPARRAEAQRIAEHVRGLLADPTERVAEQADGEWTARRVRPGDIAILFRALGDVQHYEQALRDAGVDHHLIGGHAFYSQQEVYDLLNLLRSVTSTCDEVALAGVLRSPFFSLQDETLLWLTRAGGSLNAGLLRRQPPAEAPPEQQARVTAARDVLTELRRMKGVANTAEIIRTALDRTAYDATLLSEYLGERKLANLEKIVEQARVADQTRPGDVDAFVRQLTEFIARQPKEANAATTDDHADVVRLMTVHHSKGLEFPVVFVADLGRKASPDRSQSAFSPELGPLVRPSGVDKQVKVGLDLYKKVQTQADQDELTRVFYVACTRAADLLVLSSSVEDIEQPKGDWLATLTKVIHPQTGADRNSGEVLAEFVPPSGAKPPQAERGKRPDLPKLIAQAMSKQRVKRAPEVAPVAVRPESLQRFSVSRLTGRFHHAAAPIVEAPRGPAAEPIDPRGLGTLVHAVMERIDFASPSRVGDWCESLAPLHLRRNWQAAAAEAQSLIEKFLAGPACQELAQAARLQREVEFALPWPAPGLDSSAAPAMLQGYIDCLVEQRPGEWRILDYKTNRVTAQSVPKAAEEYRLQMSVYALAVEAALGARPAALTLHFLRPGAEATFAWDDAAREAAAASIDDAIQQVRTVAANHD</sequence>
<dbReference type="GO" id="GO:0009338">
    <property type="term" value="C:exodeoxyribonuclease V complex"/>
    <property type="evidence" value="ECO:0007669"/>
    <property type="project" value="TreeGrafter"/>
</dbReference>
<dbReference type="SUPFAM" id="SSF52540">
    <property type="entry name" value="P-loop containing nucleoside triphosphate hydrolases"/>
    <property type="match status" value="1"/>
</dbReference>
<comment type="catalytic activity">
    <reaction evidence="13">
        <text>ATP + H2O = ADP + phosphate + H(+)</text>
        <dbReference type="Rhea" id="RHEA:13065"/>
        <dbReference type="ChEBI" id="CHEBI:15377"/>
        <dbReference type="ChEBI" id="CHEBI:15378"/>
        <dbReference type="ChEBI" id="CHEBI:30616"/>
        <dbReference type="ChEBI" id="CHEBI:43474"/>
        <dbReference type="ChEBI" id="CHEBI:456216"/>
        <dbReference type="EC" id="5.6.2.4"/>
    </reaction>
</comment>
<keyword evidence="6" id="KW-0269">Exonuclease</keyword>
<dbReference type="Gene3D" id="3.30.160.800">
    <property type="match status" value="1"/>
</dbReference>
<evidence type="ECO:0000259" key="16">
    <source>
        <dbReference type="PROSITE" id="PS51217"/>
    </source>
</evidence>
<dbReference type="RefSeq" id="WP_146565006.1">
    <property type="nucleotide sequence ID" value="NZ_SIHJ01000001.1"/>
</dbReference>
<dbReference type="GO" id="GO:0005524">
    <property type="term" value="F:ATP binding"/>
    <property type="evidence" value="ECO:0007669"/>
    <property type="project" value="UniProtKB-UniRule"/>
</dbReference>
<dbReference type="InterPro" id="IPR027417">
    <property type="entry name" value="P-loop_NTPase"/>
</dbReference>
<keyword evidence="18" id="KW-1185">Reference proteome</keyword>
<feature type="domain" description="UvrD-like helicase ATP-binding" evidence="15">
    <location>
        <begin position="4"/>
        <end position="448"/>
    </location>
</feature>
<keyword evidence="5 14" id="KW-0347">Helicase</keyword>
<evidence type="ECO:0000256" key="4">
    <source>
        <dbReference type="ARBA" id="ARBA00022801"/>
    </source>
</evidence>
<dbReference type="PROSITE" id="PS51198">
    <property type="entry name" value="UVRD_HELICASE_ATP_BIND"/>
    <property type="match status" value="1"/>
</dbReference>
<evidence type="ECO:0000256" key="9">
    <source>
        <dbReference type="ARBA" id="ARBA00023204"/>
    </source>
</evidence>
<evidence type="ECO:0000256" key="7">
    <source>
        <dbReference type="ARBA" id="ARBA00022840"/>
    </source>
</evidence>
<evidence type="ECO:0000256" key="2">
    <source>
        <dbReference type="ARBA" id="ARBA00022741"/>
    </source>
</evidence>
<evidence type="ECO:0000256" key="11">
    <source>
        <dbReference type="ARBA" id="ARBA00034617"/>
    </source>
</evidence>
<evidence type="ECO:0000256" key="10">
    <source>
        <dbReference type="ARBA" id="ARBA00023235"/>
    </source>
</evidence>
<dbReference type="Pfam" id="PF12705">
    <property type="entry name" value="PDDEXK_1"/>
    <property type="match status" value="1"/>
</dbReference>
<keyword evidence="4 14" id="KW-0378">Hydrolase</keyword>
<keyword evidence="10" id="KW-0413">Isomerase</keyword>
<dbReference type="InterPro" id="IPR011335">
    <property type="entry name" value="Restrct_endonuc-II-like"/>
</dbReference>
<keyword evidence="9" id="KW-0234">DNA repair</keyword>
<dbReference type="GO" id="GO:0043138">
    <property type="term" value="F:3'-5' DNA helicase activity"/>
    <property type="evidence" value="ECO:0007669"/>
    <property type="project" value="UniProtKB-EC"/>
</dbReference>
<dbReference type="Gene3D" id="1.10.486.10">
    <property type="entry name" value="PCRA, domain 4"/>
    <property type="match status" value="1"/>
</dbReference>
<evidence type="ECO:0000256" key="5">
    <source>
        <dbReference type="ARBA" id="ARBA00022806"/>
    </source>
</evidence>
<dbReference type="PANTHER" id="PTHR11070">
    <property type="entry name" value="UVRD / RECB / PCRA DNA HELICASE FAMILY MEMBER"/>
    <property type="match status" value="1"/>
</dbReference>
<dbReference type="PROSITE" id="PS51217">
    <property type="entry name" value="UVRD_HELICASE_CTER"/>
    <property type="match status" value="1"/>
</dbReference>
<dbReference type="PANTHER" id="PTHR11070:SF23">
    <property type="entry name" value="RECBCD ENZYME SUBUNIT RECB"/>
    <property type="match status" value="1"/>
</dbReference>
<dbReference type="InterPro" id="IPR000212">
    <property type="entry name" value="DNA_helicase_UvrD/REP"/>
</dbReference>
<evidence type="ECO:0000256" key="14">
    <source>
        <dbReference type="PROSITE-ProRule" id="PRU00560"/>
    </source>
</evidence>
<dbReference type="GO" id="GO:0016887">
    <property type="term" value="F:ATP hydrolysis activity"/>
    <property type="evidence" value="ECO:0007669"/>
    <property type="project" value="RHEA"/>
</dbReference>
<feature type="binding site" evidence="14">
    <location>
        <begin position="25"/>
        <end position="32"/>
    </location>
    <ligand>
        <name>ATP</name>
        <dbReference type="ChEBI" id="CHEBI:30616"/>
    </ligand>
</feature>
<dbReference type="Proteomes" id="UP000316714">
    <property type="component" value="Unassembled WGS sequence"/>
</dbReference>
<keyword evidence="7 14" id="KW-0067">ATP-binding</keyword>